<dbReference type="InterPro" id="IPR003121">
    <property type="entry name" value="SWIB_MDM2_domain"/>
</dbReference>
<sequence length="96" mass="11184">MRIIRNFSTLPKYKVSKKLSSIIGNDIPIMTKQQIMNRFWNYVEAKKLDGWVSVRYIRCDDNLKAVLNQEAINCGTDLEKMLNGHLIEVKLDAKKK</sequence>
<dbReference type="InterPro" id="IPR019835">
    <property type="entry name" value="SWIB_domain"/>
</dbReference>
<gene>
    <name evidence="2" type="ORF">CANVERA_P0425</name>
</gene>
<dbReference type="OrthoDB" id="10251073at2759"/>
<keyword evidence="3" id="KW-1185">Reference proteome</keyword>
<dbReference type="InterPro" id="IPR036885">
    <property type="entry name" value="SWIB_MDM2_dom_sf"/>
</dbReference>
<reference evidence="2" key="1">
    <citation type="submission" date="2022-12" db="EMBL/GenBank/DDBJ databases">
        <authorList>
            <person name="Brejova B."/>
        </authorList>
    </citation>
    <scope>NUCLEOTIDE SEQUENCE</scope>
</reference>
<dbReference type="Pfam" id="PF02201">
    <property type="entry name" value="SWIB"/>
    <property type="match status" value="1"/>
</dbReference>
<organism evidence="2 3">
    <name type="scientific">Candida verbasci</name>
    <dbReference type="NCBI Taxonomy" id="1227364"/>
    <lineage>
        <taxon>Eukaryota</taxon>
        <taxon>Fungi</taxon>
        <taxon>Dikarya</taxon>
        <taxon>Ascomycota</taxon>
        <taxon>Saccharomycotina</taxon>
        <taxon>Pichiomycetes</taxon>
        <taxon>Debaryomycetaceae</taxon>
        <taxon>Candida/Lodderomyces clade</taxon>
        <taxon>Candida</taxon>
    </lineage>
</organism>
<feature type="domain" description="DM2" evidence="1">
    <location>
        <begin position="8"/>
        <end position="88"/>
    </location>
</feature>
<dbReference type="SMART" id="SM00151">
    <property type="entry name" value="SWIB"/>
    <property type="match status" value="1"/>
</dbReference>
<accession>A0A9W4X871</accession>
<proteinExistence type="predicted"/>
<evidence type="ECO:0000313" key="2">
    <source>
        <dbReference type="EMBL" id="CAI5755909.1"/>
    </source>
</evidence>
<dbReference type="SUPFAM" id="SSF47592">
    <property type="entry name" value="SWIB/MDM2 domain"/>
    <property type="match status" value="1"/>
</dbReference>
<dbReference type="AlphaFoldDB" id="A0A9W4X871"/>
<protein>
    <recommendedName>
        <fullName evidence="1">DM2 domain-containing protein</fullName>
    </recommendedName>
</protein>
<dbReference type="Gene3D" id="1.10.245.10">
    <property type="entry name" value="SWIB/MDM2 domain"/>
    <property type="match status" value="1"/>
</dbReference>
<name>A0A9W4X871_9ASCO</name>
<dbReference type="PROSITE" id="PS51925">
    <property type="entry name" value="SWIB_MDM2"/>
    <property type="match status" value="1"/>
</dbReference>
<dbReference type="Proteomes" id="UP001152885">
    <property type="component" value="Unassembled WGS sequence"/>
</dbReference>
<dbReference type="EMBL" id="CANTUO010000001">
    <property type="protein sequence ID" value="CAI5755909.1"/>
    <property type="molecule type" value="Genomic_DNA"/>
</dbReference>
<evidence type="ECO:0000259" key="1">
    <source>
        <dbReference type="PROSITE" id="PS51925"/>
    </source>
</evidence>
<comment type="caution">
    <text evidence="2">The sequence shown here is derived from an EMBL/GenBank/DDBJ whole genome shotgun (WGS) entry which is preliminary data.</text>
</comment>
<evidence type="ECO:0000313" key="3">
    <source>
        <dbReference type="Proteomes" id="UP001152885"/>
    </source>
</evidence>